<accession>A0AAU8TL06</accession>
<organism evidence="8 9">
    <name type="scientific">Paraburkholderia fungorum</name>
    <dbReference type="NCBI Taxonomy" id="134537"/>
    <lineage>
        <taxon>Bacteria</taxon>
        <taxon>Pseudomonadati</taxon>
        <taxon>Pseudomonadota</taxon>
        <taxon>Betaproteobacteria</taxon>
        <taxon>Burkholderiales</taxon>
        <taxon>Burkholderiaceae</taxon>
        <taxon>Paraburkholderia</taxon>
    </lineage>
</organism>
<dbReference type="PANTHER" id="PTHR30250:SF10">
    <property type="entry name" value="LIPOPOLYSACCHARIDE BIOSYNTHESIS PROTEIN WZXC"/>
    <property type="match status" value="1"/>
</dbReference>
<keyword evidence="3" id="KW-1003">Cell membrane</keyword>
<gene>
    <name evidence="8" type="ORF">OI25_6158</name>
</gene>
<evidence type="ECO:0000256" key="7">
    <source>
        <dbReference type="SAM" id="Phobius"/>
    </source>
</evidence>
<evidence type="ECO:0000256" key="2">
    <source>
        <dbReference type="ARBA" id="ARBA00007430"/>
    </source>
</evidence>
<evidence type="ECO:0000313" key="9">
    <source>
        <dbReference type="Proteomes" id="UP000032614"/>
    </source>
</evidence>
<evidence type="ECO:0000256" key="3">
    <source>
        <dbReference type="ARBA" id="ARBA00022475"/>
    </source>
</evidence>
<feature type="transmembrane region" description="Helical" evidence="7">
    <location>
        <begin position="359"/>
        <end position="377"/>
    </location>
</feature>
<feature type="transmembrane region" description="Helical" evidence="7">
    <location>
        <begin position="322"/>
        <end position="347"/>
    </location>
</feature>
<dbReference type="EMBL" id="CP010027">
    <property type="protein sequence ID" value="AJZ61615.1"/>
    <property type="molecule type" value="Genomic_DNA"/>
</dbReference>
<protein>
    <submittedName>
        <fullName evidence="8">Polysaccharide biosynthesis family protein</fullName>
    </submittedName>
</protein>
<sequence>MTGSGAHTAGLSKAFAKTLTTTVGITGVSLISSIITARILGPEGRGLMSAAVLIATLAATLAQAGMAGSYVYHYSAARIMPYLRILLVSLIGVSVAACVFAWGGLRISHEVKLRHETNLILLFATLMASQMYFFSLSQLHSNLNFFNNLRFGLVFGNFIILIPVHALFKPVGFEKILISQVVVLSIVTATASCWAYRGKIWRPNAGSKRAEITEVISYGLGQHGTTVLSLVLLNFDKLILLNRGNVIEYGYYALAFSTSRLVGAVQDAVAVALFSNFAGRDTEDLSNAVNAAFRLTFVPMLSVAAAGAILAPWVLGLVYGKAFSAVAIPFAILSFECVVSGASWTLAQRFNANGRPGLVFVRQIVSVLPVLIGAPFLPDDNAFIYLALLMLAAACIRLLMTLILYAFTLKEPLPSFMPTGADYIAAKKILLRARPWIKSARSV</sequence>
<dbReference type="InterPro" id="IPR050833">
    <property type="entry name" value="Poly_Biosynth_Transport"/>
</dbReference>
<proteinExistence type="inferred from homology"/>
<name>A0AAU8TL06_9BURK</name>
<feature type="transmembrane region" description="Helical" evidence="7">
    <location>
        <begin position="295"/>
        <end position="316"/>
    </location>
</feature>
<evidence type="ECO:0000256" key="4">
    <source>
        <dbReference type="ARBA" id="ARBA00022692"/>
    </source>
</evidence>
<feature type="transmembrane region" description="Helical" evidence="7">
    <location>
        <begin position="117"/>
        <end position="137"/>
    </location>
</feature>
<feature type="transmembrane region" description="Helical" evidence="7">
    <location>
        <begin position="383"/>
        <end position="407"/>
    </location>
</feature>
<feature type="transmembrane region" description="Helical" evidence="7">
    <location>
        <begin position="47"/>
        <end position="70"/>
    </location>
</feature>
<feature type="transmembrane region" description="Helical" evidence="7">
    <location>
        <begin position="149"/>
        <end position="168"/>
    </location>
</feature>
<dbReference type="AlphaFoldDB" id="A0AAU8TL06"/>
<evidence type="ECO:0000313" key="8">
    <source>
        <dbReference type="EMBL" id="AJZ61615.1"/>
    </source>
</evidence>
<reference evidence="8 9" key="1">
    <citation type="journal article" date="2015" name="Genome Announc.">
        <title>Complete genome sequences for 59 burkholderia isolates, both pathogenic and near neighbor.</title>
        <authorList>
            <person name="Johnson S.L."/>
            <person name="Bishop-Lilly K.A."/>
            <person name="Ladner J.T."/>
            <person name="Daligault H.E."/>
            <person name="Davenport K.W."/>
            <person name="Jaissle J."/>
            <person name="Frey K.G."/>
            <person name="Koroleva G.I."/>
            <person name="Bruce D.C."/>
            <person name="Coyne S.R."/>
            <person name="Broomall S.M."/>
            <person name="Li P.E."/>
            <person name="Teshima H."/>
            <person name="Gibbons H.S."/>
            <person name="Palacios G.F."/>
            <person name="Rosenzweig C.N."/>
            <person name="Redden C.L."/>
            <person name="Xu Y."/>
            <person name="Minogue T.D."/>
            <person name="Chain P.S."/>
        </authorList>
    </citation>
    <scope>NUCLEOTIDE SEQUENCE [LARGE SCALE GENOMIC DNA]</scope>
    <source>
        <strain evidence="8 9">ATCC BAA-463</strain>
    </source>
</reference>
<evidence type="ECO:0000256" key="6">
    <source>
        <dbReference type="ARBA" id="ARBA00023136"/>
    </source>
</evidence>
<comment type="subcellular location">
    <subcellularLocation>
        <location evidence="1">Cell membrane</location>
        <topology evidence="1">Multi-pass membrane protein</topology>
    </subcellularLocation>
</comment>
<dbReference type="GeneID" id="66519940"/>
<dbReference type="Pfam" id="PF13440">
    <property type="entry name" value="Polysacc_synt_3"/>
    <property type="match status" value="1"/>
</dbReference>
<keyword evidence="6 7" id="KW-0472">Membrane</keyword>
<evidence type="ECO:0000256" key="5">
    <source>
        <dbReference type="ARBA" id="ARBA00022989"/>
    </source>
</evidence>
<dbReference type="PANTHER" id="PTHR30250">
    <property type="entry name" value="PST FAMILY PREDICTED COLANIC ACID TRANSPORTER"/>
    <property type="match status" value="1"/>
</dbReference>
<evidence type="ECO:0000256" key="1">
    <source>
        <dbReference type="ARBA" id="ARBA00004651"/>
    </source>
</evidence>
<dbReference type="GO" id="GO:0005886">
    <property type="term" value="C:plasma membrane"/>
    <property type="evidence" value="ECO:0007669"/>
    <property type="project" value="UniProtKB-SubCell"/>
</dbReference>
<keyword evidence="4 7" id="KW-0812">Transmembrane</keyword>
<dbReference type="KEGG" id="bfn:OI25_6158"/>
<feature type="transmembrane region" description="Helical" evidence="7">
    <location>
        <begin position="82"/>
        <end position="105"/>
    </location>
</feature>
<keyword evidence="5 7" id="KW-1133">Transmembrane helix</keyword>
<feature type="transmembrane region" description="Helical" evidence="7">
    <location>
        <begin position="177"/>
        <end position="197"/>
    </location>
</feature>
<dbReference type="Proteomes" id="UP000032614">
    <property type="component" value="Chromosome 2"/>
</dbReference>
<dbReference type="RefSeq" id="WP_082094503.1">
    <property type="nucleotide sequence ID" value="NZ_CP010027.1"/>
</dbReference>
<feature type="transmembrane region" description="Helical" evidence="7">
    <location>
        <begin position="20"/>
        <end position="40"/>
    </location>
</feature>
<comment type="similarity">
    <text evidence="2">Belongs to the polysaccharide synthase family.</text>
</comment>